<dbReference type="Proteomes" id="UP000322791">
    <property type="component" value="Unassembled WGS sequence"/>
</dbReference>
<name>A0A5D6VE08_9BACT</name>
<evidence type="ECO:0000313" key="2">
    <source>
        <dbReference type="EMBL" id="TYZ14183.1"/>
    </source>
</evidence>
<dbReference type="EMBL" id="VTHL01000001">
    <property type="protein sequence ID" value="TYZ14183.1"/>
    <property type="molecule type" value="Genomic_DNA"/>
</dbReference>
<dbReference type="AlphaFoldDB" id="A0A5D6VE08"/>
<accession>A0A5D6VE08</accession>
<comment type="caution">
    <text evidence="2">The sequence shown here is derived from an EMBL/GenBank/DDBJ whole genome shotgun (WGS) entry which is preliminary data.</text>
</comment>
<keyword evidence="1" id="KW-0732">Signal</keyword>
<evidence type="ECO:0008006" key="4">
    <source>
        <dbReference type="Google" id="ProtNLM"/>
    </source>
</evidence>
<evidence type="ECO:0000256" key="1">
    <source>
        <dbReference type="SAM" id="SignalP"/>
    </source>
</evidence>
<feature type="signal peptide" evidence="1">
    <location>
        <begin position="1"/>
        <end position="21"/>
    </location>
</feature>
<evidence type="ECO:0000313" key="3">
    <source>
        <dbReference type="Proteomes" id="UP000322791"/>
    </source>
</evidence>
<sequence length="143" mass="15703">MKLRILFSFLALLLFASSARAQQAPAAAKASFFTTYDYLTYAIKDLSNGSEPMLARGVGGTLTLRPDGVYQKRLTLAANGTQMRFDQDGRFAFAGDRITFTYTDSKGQPRTDQGTFVLRNGLLILTVQGYPAGNRGIYTLRGK</sequence>
<reference evidence="2 3" key="1">
    <citation type="submission" date="2019-08" db="EMBL/GenBank/DDBJ databases">
        <authorList>
            <person name="Seo M.-J."/>
        </authorList>
    </citation>
    <scope>NUCLEOTIDE SEQUENCE [LARGE SCALE GENOMIC DNA]</scope>
    <source>
        <strain evidence="2 3">KIGAM108</strain>
    </source>
</reference>
<organism evidence="2 3">
    <name type="scientific">Hymenobacter lutimineralis</name>
    <dbReference type="NCBI Taxonomy" id="2606448"/>
    <lineage>
        <taxon>Bacteria</taxon>
        <taxon>Pseudomonadati</taxon>
        <taxon>Bacteroidota</taxon>
        <taxon>Cytophagia</taxon>
        <taxon>Cytophagales</taxon>
        <taxon>Hymenobacteraceae</taxon>
        <taxon>Hymenobacter</taxon>
    </lineage>
</organism>
<keyword evidence="3" id="KW-1185">Reference proteome</keyword>
<dbReference type="RefSeq" id="WP_149068968.1">
    <property type="nucleotide sequence ID" value="NZ_VTHL01000001.1"/>
</dbReference>
<gene>
    <name evidence="2" type="ORF">FY528_00155</name>
</gene>
<protein>
    <recommendedName>
        <fullName evidence="4">Lipocalin-like domain-containing protein</fullName>
    </recommendedName>
</protein>
<proteinExistence type="predicted"/>
<feature type="chain" id="PRO_5022851302" description="Lipocalin-like domain-containing protein" evidence="1">
    <location>
        <begin position="22"/>
        <end position="143"/>
    </location>
</feature>